<protein>
    <submittedName>
        <fullName evidence="3">N-acetyl-alpha-D-glucosaminyl L-malate synthase BshA</fullName>
    </submittedName>
</protein>
<dbReference type="InterPro" id="IPR028098">
    <property type="entry name" value="Glyco_trans_4-like_N"/>
</dbReference>
<evidence type="ECO:0000313" key="4">
    <source>
        <dbReference type="Proteomes" id="UP000295620"/>
    </source>
</evidence>
<dbReference type="PANTHER" id="PTHR45947">
    <property type="entry name" value="SULFOQUINOVOSYL TRANSFERASE SQD2"/>
    <property type="match status" value="1"/>
</dbReference>
<dbReference type="GO" id="GO:0016757">
    <property type="term" value="F:glycosyltransferase activity"/>
    <property type="evidence" value="ECO:0007669"/>
    <property type="project" value="InterPro"/>
</dbReference>
<evidence type="ECO:0000313" key="3">
    <source>
        <dbReference type="EMBL" id="TDQ07672.1"/>
    </source>
</evidence>
<organism evidence="3 4">
    <name type="scientific">Pedobacter metabolipauper</name>
    <dbReference type="NCBI Taxonomy" id="425513"/>
    <lineage>
        <taxon>Bacteria</taxon>
        <taxon>Pseudomonadati</taxon>
        <taxon>Bacteroidota</taxon>
        <taxon>Sphingobacteriia</taxon>
        <taxon>Sphingobacteriales</taxon>
        <taxon>Sphingobacteriaceae</taxon>
        <taxon>Pedobacter</taxon>
    </lineage>
</organism>
<dbReference type="EMBL" id="SNYC01000006">
    <property type="protein sequence ID" value="TDQ07672.1"/>
    <property type="molecule type" value="Genomic_DNA"/>
</dbReference>
<name>A0A4R6SRU9_9SPHI</name>
<keyword evidence="4" id="KW-1185">Reference proteome</keyword>
<dbReference type="GO" id="GO:0071793">
    <property type="term" value="P:bacillithiol biosynthetic process"/>
    <property type="evidence" value="ECO:0007669"/>
    <property type="project" value="InterPro"/>
</dbReference>
<dbReference type="Pfam" id="PF00534">
    <property type="entry name" value="Glycos_transf_1"/>
    <property type="match status" value="1"/>
</dbReference>
<evidence type="ECO:0000259" key="2">
    <source>
        <dbReference type="Pfam" id="PF13439"/>
    </source>
</evidence>
<dbReference type="InterPro" id="IPR001296">
    <property type="entry name" value="Glyco_trans_1"/>
</dbReference>
<gene>
    <name evidence="3" type="ORF">ATK78_3800</name>
</gene>
<dbReference type="NCBIfam" id="TIGR03999">
    <property type="entry name" value="thiol_BshA"/>
    <property type="match status" value="1"/>
</dbReference>
<accession>A0A4R6SRU9</accession>
<dbReference type="Pfam" id="PF13439">
    <property type="entry name" value="Glyco_transf_4"/>
    <property type="match status" value="1"/>
</dbReference>
<feature type="domain" description="Glycosyltransferase subfamily 4-like N-terminal" evidence="2">
    <location>
        <begin position="11"/>
        <end position="180"/>
    </location>
</feature>
<dbReference type="AlphaFoldDB" id="A0A4R6SRU9"/>
<dbReference type="OrthoDB" id="9810929at2"/>
<comment type="caution">
    <text evidence="3">The sequence shown here is derived from an EMBL/GenBank/DDBJ whole genome shotgun (WGS) entry which is preliminary data.</text>
</comment>
<sequence length="381" mass="42961">MKIGIVCYPTFGGSGVVATELGKALADEGHQVHFITYSQPARLDFFSENLFYHEVSVRDYPLFDYAPYESALASKLVDVVRFEQLDILHVHYAIPHASAAFMAKQILESYGINIPFVTTLHGTDITLVGKDPTYKPVVTFSINKSDGVTTVSQDLKEDTLKHFDITREIKVIPNFIDFSRFSLKPKDHFKKAIAPNNERILIHTSNFRKVKRTDDVIRMFQKIQEKIPSKLLMVGDGPERAYNEQLCRDMGVCDHVRFLGKQDAIEEILSVSDLFLMPSETESFGLAALEAMACKVPIITSNAGGLPELNVDGYCGYMSNVGDIDDMASKAISILQSDEVLNRFKENAFIRAKDFDLKKILPDYISYYNQVIENQFNLKEA</sequence>
<proteinExistence type="predicted"/>
<dbReference type="Proteomes" id="UP000295620">
    <property type="component" value="Unassembled WGS sequence"/>
</dbReference>
<dbReference type="InterPro" id="IPR023881">
    <property type="entry name" value="Thiol_BshA"/>
</dbReference>
<dbReference type="InterPro" id="IPR050194">
    <property type="entry name" value="Glycosyltransferase_grp1"/>
</dbReference>
<evidence type="ECO:0000259" key="1">
    <source>
        <dbReference type="Pfam" id="PF00534"/>
    </source>
</evidence>
<dbReference type="SUPFAM" id="SSF53756">
    <property type="entry name" value="UDP-Glycosyltransferase/glycogen phosphorylase"/>
    <property type="match status" value="1"/>
</dbReference>
<dbReference type="RefSeq" id="WP_133577613.1">
    <property type="nucleotide sequence ID" value="NZ_SNYC01000006.1"/>
</dbReference>
<feature type="domain" description="Glycosyl transferase family 1" evidence="1">
    <location>
        <begin position="188"/>
        <end position="348"/>
    </location>
</feature>
<dbReference type="Gene3D" id="3.40.50.2000">
    <property type="entry name" value="Glycogen Phosphorylase B"/>
    <property type="match status" value="2"/>
</dbReference>
<reference evidence="3 4" key="1">
    <citation type="submission" date="2019-03" db="EMBL/GenBank/DDBJ databases">
        <title>Genomic Encyclopedia of Archaeal and Bacterial Type Strains, Phase II (KMG-II): from individual species to whole genera.</title>
        <authorList>
            <person name="Goeker M."/>
        </authorList>
    </citation>
    <scope>NUCLEOTIDE SEQUENCE [LARGE SCALE GENOMIC DNA]</scope>
    <source>
        <strain evidence="3 4">DSM 19035</strain>
    </source>
</reference>
<dbReference type="PANTHER" id="PTHR45947:SF3">
    <property type="entry name" value="SULFOQUINOVOSYL TRANSFERASE SQD2"/>
    <property type="match status" value="1"/>
</dbReference>